<feature type="signal peptide" evidence="3">
    <location>
        <begin position="1"/>
        <end position="19"/>
    </location>
</feature>
<evidence type="ECO:0000313" key="5">
    <source>
        <dbReference type="Proteomes" id="UP001432322"/>
    </source>
</evidence>
<dbReference type="EMBL" id="BTSY01000003">
    <property type="protein sequence ID" value="GMT21061.1"/>
    <property type="molecule type" value="Genomic_DNA"/>
</dbReference>
<evidence type="ECO:0000256" key="2">
    <source>
        <dbReference type="SAM" id="Phobius"/>
    </source>
</evidence>
<feature type="non-terminal residue" evidence="4">
    <location>
        <position position="212"/>
    </location>
</feature>
<feature type="compositionally biased region" description="Basic and acidic residues" evidence="1">
    <location>
        <begin position="185"/>
        <end position="196"/>
    </location>
</feature>
<feature type="chain" id="PRO_5043977855" evidence="3">
    <location>
        <begin position="20"/>
        <end position="212"/>
    </location>
</feature>
<keyword evidence="3" id="KW-0732">Signal</keyword>
<sequence length="212" mass="24296">MVGVHGTIQFLSILTYCNALQLFDTQESNPQQLSCFVGNELQFNIVNMGIDTTMGCRLTLSLDEYWKIHRVWYAFHRPGEESKIEQDCDEDGWMTIVCKESLCNEKIADGLRKGAKDTVARDYYLGCRYHKSLQRNQPFISLVLFGSLKSLALLIASVLSLSLVRMYKEAKRRATIDMIQAYARKKDQREKEAAEARRKKNLEDAEQLDALG</sequence>
<proteinExistence type="predicted"/>
<evidence type="ECO:0000256" key="1">
    <source>
        <dbReference type="SAM" id="MobiDB-lite"/>
    </source>
</evidence>
<keyword evidence="2" id="KW-0812">Transmembrane</keyword>
<reference evidence="4" key="1">
    <citation type="submission" date="2023-10" db="EMBL/GenBank/DDBJ databases">
        <title>Genome assembly of Pristionchus species.</title>
        <authorList>
            <person name="Yoshida K."/>
            <person name="Sommer R.J."/>
        </authorList>
    </citation>
    <scope>NUCLEOTIDE SEQUENCE</scope>
    <source>
        <strain evidence="4">RS5133</strain>
    </source>
</reference>
<feature type="transmembrane region" description="Helical" evidence="2">
    <location>
        <begin position="139"/>
        <end position="164"/>
    </location>
</feature>
<dbReference type="Proteomes" id="UP001432322">
    <property type="component" value="Unassembled WGS sequence"/>
</dbReference>
<evidence type="ECO:0000313" key="4">
    <source>
        <dbReference type="EMBL" id="GMT21061.1"/>
    </source>
</evidence>
<comment type="caution">
    <text evidence="4">The sequence shown here is derived from an EMBL/GenBank/DDBJ whole genome shotgun (WGS) entry which is preliminary data.</text>
</comment>
<protein>
    <submittedName>
        <fullName evidence="4">Uncharacterized protein</fullName>
    </submittedName>
</protein>
<dbReference type="AlphaFoldDB" id="A0AAV5VN80"/>
<evidence type="ECO:0000256" key="3">
    <source>
        <dbReference type="SAM" id="SignalP"/>
    </source>
</evidence>
<feature type="region of interest" description="Disordered" evidence="1">
    <location>
        <begin position="185"/>
        <end position="212"/>
    </location>
</feature>
<name>A0AAV5VN80_9BILA</name>
<keyword evidence="2" id="KW-0472">Membrane</keyword>
<keyword evidence="5" id="KW-1185">Reference proteome</keyword>
<organism evidence="4 5">
    <name type="scientific">Pristionchus fissidentatus</name>
    <dbReference type="NCBI Taxonomy" id="1538716"/>
    <lineage>
        <taxon>Eukaryota</taxon>
        <taxon>Metazoa</taxon>
        <taxon>Ecdysozoa</taxon>
        <taxon>Nematoda</taxon>
        <taxon>Chromadorea</taxon>
        <taxon>Rhabditida</taxon>
        <taxon>Rhabditina</taxon>
        <taxon>Diplogasteromorpha</taxon>
        <taxon>Diplogasteroidea</taxon>
        <taxon>Neodiplogasteridae</taxon>
        <taxon>Pristionchus</taxon>
    </lineage>
</organism>
<accession>A0AAV5VN80</accession>
<keyword evidence="2" id="KW-1133">Transmembrane helix</keyword>
<gene>
    <name evidence="4" type="ORF">PFISCL1PPCAC_12358</name>
</gene>